<comment type="caution">
    <text evidence="1">The sequence shown here is derived from an EMBL/GenBank/DDBJ whole genome shotgun (WGS) entry which is preliminary data.</text>
</comment>
<accession>A0A849I5E9</accession>
<reference evidence="1 2" key="1">
    <citation type="submission" date="2020-04" db="EMBL/GenBank/DDBJ databases">
        <title>Enterovirga sp. isolate from soil.</title>
        <authorList>
            <person name="Chea S."/>
            <person name="Kim D.-U."/>
        </authorList>
    </citation>
    <scope>NUCLEOTIDE SEQUENCE [LARGE SCALE GENOMIC DNA]</scope>
    <source>
        <strain evidence="1 2">DB1703</strain>
    </source>
</reference>
<protein>
    <submittedName>
        <fullName evidence="1">Uncharacterized protein</fullName>
    </submittedName>
</protein>
<dbReference type="AlphaFoldDB" id="A0A849I5E9"/>
<evidence type="ECO:0000313" key="2">
    <source>
        <dbReference type="Proteomes" id="UP000564885"/>
    </source>
</evidence>
<organism evidence="1 2">
    <name type="scientific">Enterovirga aerilata</name>
    <dbReference type="NCBI Taxonomy" id="2730920"/>
    <lineage>
        <taxon>Bacteria</taxon>
        <taxon>Pseudomonadati</taxon>
        <taxon>Pseudomonadota</taxon>
        <taxon>Alphaproteobacteria</taxon>
        <taxon>Hyphomicrobiales</taxon>
        <taxon>Methylobacteriaceae</taxon>
        <taxon>Enterovirga</taxon>
    </lineage>
</organism>
<evidence type="ECO:0000313" key="1">
    <source>
        <dbReference type="EMBL" id="NNM71629.1"/>
    </source>
</evidence>
<dbReference type="RefSeq" id="WP_171217067.1">
    <property type="nucleotide sequence ID" value="NZ_JABEPP010000001.1"/>
</dbReference>
<proteinExistence type="predicted"/>
<keyword evidence="2" id="KW-1185">Reference proteome</keyword>
<name>A0A849I5E9_9HYPH</name>
<dbReference type="Proteomes" id="UP000564885">
    <property type="component" value="Unassembled WGS sequence"/>
</dbReference>
<gene>
    <name evidence="1" type="ORF">HJG44_04345</name>
</gene>
<sequence>MVGFVDLGFDLAPVQQVETGDTEDLSSALRLMVGSDGTINGDHRNTNILEAP</sequence>
<dbReference type="EMBL" id="JABEPP010000001">
    <property type="protein sequence ID" value="NNM71629.1"/>
    <property type="molecule type" value="Genomic_DNA"/>
</dbReference>